<protein>
    <submittedName>
        <fullName evidence="2">Uncharacterized protein</fullName>
    </submittedName>
</protein>
<dbReference type="EMBL" id="MGBR01000001">
    <property type="protein sequence ID" value="OGK73926.1"/>
    <property type="molecule type" value="Genomic_DNA"/>
</dbReference>
<evidence type="ECO:0000256" key="1">
    <source>
        <dbReference type="SAM" id="Phobius"/>
    </source>
</evidence>
<reference evidence="2 3" key="1">
    <citation type="journal article" date="2016" name="Nat. Commun.">
        <title>Thousands of microbial genomes shed light on interconnected biogeochemical processes in an aquifer system.</title>
        <authorList>
            <person name="Anantharaman K."/>
            <person name="Brown C.T."/>
            <person name="Hug L.A."/>
            <person name="Sharon I."/>
            <person name="Castelle C.J."/>
            <person name="Probst A.J."/>
            <person name="Thomas B.C."/>
            <person name="Singh A."/>
            <person name="Wilkins M.J."/>
            <person name="Karaoz U."/>
            <person name="Brodie E.L."/>
            <person name="Williams K.H."/>
            <person name="Hubbard S.S."/>
            <person name="Banfield J.F."/>
        </authorList>
    </citation>
    <scope>NUCLEOTIDE SEQUENCE [LARGE SCALE GENOMIC DNA]</scope>
</reference>
<organism evidence="2 3">
    <name type="scientific">Candidatus Roizmanbacteria bacterium RIFOXYD1_FULL_38_12</name>
    <dbReference type="NCBI Taxonomy" id="1802093"/>
    <lineage>
        <taxon>Bacteria</taxon>
        <taxon>Candidatus Roizmaniibacteriota</taxon>
    </lineage>
</organism>
<accession>A0A1F7L1I3</accession>
<keyword evidence="1" id="KW-0472">Membrane</keyword>
<sequence>MRQHERAEIATILTIGTLLVITITAAVSSVFLKDKKTTGSRAAGIVYDPTKWCFTTCDDEESGCLNCTAISSTEFSYGCLHYEGNNYYYDGEKKQWGDEGPRNMCRSIKRYTGIPTSTPTPTEVPAPTQTGLTLVPTLSPDELDCSRPGNCTSNSGDCLVGRVSGYCIDKPGGEDEYRCCIPIVTPSPTSAPTPTHPAISDTCRENDCVINRECDYSRTEKGWCIDGEDYGKCCKYVEASSAPASPCTDGGGEYIGDACSGDTCAVGTCNNGWCCPVTASRSYNITGTLSGNPHNWRVGITNADYQQISETRTTYGAFTLTHTYPNGTSIPSDCYVYVLDENGQWKSSPNYQRISSCTLDGGIVVTLIGDTAPPGMVQGRLILEDGVTLPSAVQINVKNNGVDQQTFSLSQHNAPYGVSSFVVGDSYTATCTAPTGYACQYSKCENNVTCHTGGTYTDGNTVSGTIPNMPADYDRGYIDLYWKVVPTTSATYRAYLPIVAVGSGGANPTVVNTPGGCSSADIRDNSTGYNMDVNLNIVYTGRMQGSVPQNDCIYNGFFCSLYRNNIQENSIRVDLFRNDLRGDNETVYSTAYTNVDVKNIGSATEKTFTIPWCTSLAGKRIQAQLTYMTGGGTSMMLPSQIIEGDTSLGNSTIDLTINSNE</sequence>
<dbReference type="AlphaFoldDB" id="A0A1F7L1I3"/>
<name>A0A1F7L1I3_9BACT</name>
<comment type="caution">
    <text evidence="2">The sequence shown here is derived from an EMBL/GenBank/DDBJ whole genome shotgun (WGS) entry which is preliminary data.</text>
</comment>
<dbReference type="Proteomes" id="UP000177050">
    <property type="component" value="Unassembled WGS sequence"/>
</dbReference>
<gene>
    <name evidence="2" type="ORF">A3K52_04065</name>
</gene>
<keyword evidence="1" id="KW-1133">Transmembrane helix</keyword>
<evidence type="ECO:0000313" key="3">
    <source>
        <dbReference type="Proteomes" id="UP000177050"/>
    </source>
</evidence>
<feature type="transmembrane region" description="Helical" evidence="1">
    <location>
        <begin position="12"/>
        <end position="32"/>
    </location>
</feature>
<proteinExistence type="predicted"/>
<keyword evidence="1" id="KW-0812">Transmembrane</keyword>
<evidence type="ECO:0000313" key="2">
    <source>
        <dbReference type="EMBL" id="OGK73926.1"/>
    </source>
</evidence>